<organism evidence="4 5">
    <name type="scientific">Sulfobacillus thermotolerans</name>
    <dbReference type="NCBI Taxonomy" id="338644"/>
    <lineage>
        <taxon>Bacteria</taxon>
        <taxon>Bacillati</taxon>
        <taxon>Bacillota</taxon>
        <taxon>Clostridia</taxon>
        <taxon>Eubacteriales</taxon>
        <taxon>Clostridiales Family XVII. Incertae Sedis</taxon>
        <taxon>Sulfobacillus</taxon>
    </lineage>
</organism>
<dbReference type="InterPro" id="IPR043724">
    <property type="entry name" value="DUF5666"/>
</dbReference>
<proteinExistence type="predicted"/>
<evidence type="ECO:0000256" key="2">
    <source>
        <dbReference type="SAM" id="SignalP"/>
    </source>
</evidence>
<feature type="chain" id="PRO_5047119978" description="DUF5666 domain-containing protein" evidence="2">
    <location>
        <begin position="26"/>
        <end position="122"/>
    </location>
</feature>
<feature type="signal peptide" evidence="2">
    <location>
        <begin position="1"/>
        <end position="25"/>
    </location>
</feature>
<dbReference type="Pfam" id="PF18914">
    <property type="entry name" value="DUF5666"/>
    <property type="match status" value="1"/>
</dbReference>
<protein>
    <recommendedName>
        <fullName evidence="3">DUF5666 domain-containing protein</fullName>
    </recommendedName>
</protein>
<evidence type="ECO:0000256" key="1">
    <source>
        <dbReference type="SAM" id="MobiDB-lite"/>
    </source>
</evidence>
<feature type="region of interest" description="Disordered" evidence="1">
    <location>
        <begin position="26"/>
        <end position="47"/>
    </location>
</feature>
<evidence type="ECO:0000259" key="3">
    <source>
        <dbReference type="Pfam" id="PF18914"/>
    </source>
</evidence>
<gene>
    <name evidence="4" type="ORF">BXT84_10290</name>
</gene>
<feature type="domain" description="DUF5666" evidence="3">
    <location>
        <begin position="53"/>
        <end position="117"/>
    </location>
</feature>
<dbReference type="PROSITE" id="PS51257">
    <property type="entry name" value="PROKAR_LIPOPROTEIN"/>
    <property type="match status" value="1"/>
</dbReference>
<accession>A0ABN5H1P5</accession>
<sequence length="122" mass="13131">MRRSLILRITLLAATAGWLITGCGATPKPSSEAPTQTVSSPHTFSHPRDVHVKGHVTAISSTSLTITTKKDKTKVFVLTPHTRFTSQHKPIAVTSVKVGNVVMVKGQHQKGHQLVALIVHVS</sequence>
<feature type="compositionally biased region" description="Polar residues" evidence="1">
    <location>
        <begin position="28"/>
        <end position="43"/>
    </location>
</feature>
<reference evidence="4 5" key="1">
    <citation type="journal article" date="2019" name="Sci. Rep.">
        <title>Sulfobacillus thermotolerans: new insights into resistance and metabolic capacities of acidophilic chemolithotrophs.</title>
        <authorList>
            <person name="Panyushkina A.E."/>
            <person name="Babenko V.V."/>
            <person name="Nikitina A.S."/>
            <person name="Selezneva O.V."/>
            <person name="Tsaplina I.A."/>
            <person name="Letarova M.A."/>
            <person name="Kostryukova E.S."/>
            <person name="Letarov A.V."/>
        </authorList>
    </citation>
    <scope>NUCLEOTIDE SEQUENCE [LARGE SCALE GENOMIC DNA]</scope>
    <source>
        <strain evidence="4 5">Kr1</strain>
    </source>
</reference>
<evidence type="ECO:0000313" key="5">
    <source>
        <dbReference type="Proteomes" id="UP000325292"/>
    </source>
</evidence>
<keyword evidence="5" id="KW-1185">Reference proteome</keyword>
<evidence type="ECO:0000313" key="4">
    <source>
        <dbReference type="EMBL" id="AUW94277.1"/>
    </source>
</evidence>
<dbReference type="EMBL" id="CP019454">
    <property type="protein sequence ID" value="AUW94277.1"/>
    <property type="molecule type" value="Genomic_DNA"/>
</dbReference>
<name>A0ABN5H1P5_9FIRM</name>
<dbReference type="Proteomes" id="UP000325292">
    <property type="component" value="Chromosome"/>
</dbReference>
<keyword evidence="2" id="KW-0732">Signal</keyword>